<keyword evidence="3 5" id="KW-1133">Transmembrane helix</keyword>
<keyword evidence="7" id="KW-1185">Reference proteome</keyword>
<dbReference type="STRING" id="1121316.SAMN02745207_03245"/>
<feature type="transmembrane region" description="Helical" evidence="5">
    <location>
        <begin position="97"/>
        <end position="117"/>
    </location>
</feature>
<feature type="transmembrane region" description="Helical" evidence="5">
    <location>
        <begin position="9"/>
        <end position="28"/>
    </location>
</feature>
<dbReference type="OrthoDB" id="3181223at2"/>
<feature type="transmembrane region" description="Helical" evidence="5">
    <location>
        <begin position="160"/>
        <end position="183"/>
    </location>
</feature>
<dbReference type="EMBL" id="FQXM01000022">
    <property type="protein sequence ID" value="SHH93241.1"/>
    <property type="molecule type" value="Genomic_DNA"/>
</dbReference>
<feature type="transmembrane region" description="Helical" evidence="5">
    <location>
        <begin position="129"/>
        <end position="148"/>
    </location>
</feature>
<feature type="transmembrane region" description="Helical" evidence="5">
    <location>
        <begin position="195"/>
        <end position="216"/>
    </location>
</feature>
<evidence type="ECO:0000313" key="7">
    <source>
        <dbReference type="Proteomes" id="UP000184447"/>
    </source>
</evidence>
<dbReference type="PANTHER" id="PTHR11785:SF512">
    <property type="entry name" value="SOBREMESA, ISOFORM B"/>
    <property type="match status" value="1"/>
</dbReference>
<feature type="transmembrane region" description="Helical" evidence="5">
    <location>
        <begin position="237"/>
        <end position="259"/>
    </location>
</feature>
<keyword evidence="4 5" id="KW-0472">Membrane</keyword>
<feature type="transmembrane region" description="Helical" evidence="5">
    <location>
        <begin position="423"/>
        <end position="441"/>
    </location>
</feature>
<dbReference type="PANTHER" id="PTHR11785">
    <property type="entry name" value="AMINO ACID TRANSPORTER"/>
    <property type="match status" value="1"/>
</dbReference>
<comment type="subcellular location">
    <subcellularLocation>
        <location evidence="1">Membrane</location>
        <topology evidence="1">Multi-pass membrane protein</topology>
    </subcellularLocation>
</comment>
<dbReference type="RefSeq" id="WP_073339603.1">
    <property type="nucleotide sequence ID" value="NZ_FQXM01000022.1"/>
</dbReference>
<sequence length="443" mass="47732">MKTLEKKYGLWTAIAMVVGVVIGSGVFFKADDVLALTKGNLILALLAWIIGAISMIFGSLVFAEFAQRIEKANGIVDYSEEAYGEKFGYMVGWFKGIVYYTPLSAIVAWVAALYTLVLFGSQNPDNSPMTWILAIIYLVAGYALNYYSPILSGKFQVTTTVVKLIPLALVAIVGSISGLSNGIMVENFSNAAKSIGSGTGTLASAVVATAFAYEGWIAATTINNEIKDAKKNLPKALVIGAIVVFTVYITYFLGISGSLATGTIVAEGNNAISMAANSLFGSTAGVILTAFVVVSCLGTLNGLVISSIRTLFSLAIRNHGPAPKLLGKVNTKSDMPPYTTIYAFLVTIVYGVIWYGSLNNWFGQYIGLDEIPIVLIYGLYIFLYVWYMKKFTDLNKWRRFGIPSFAIIGSLIIVYGGVSNPSIGIYLIISIALILLGLVFYRK</sequence>
<dbReference type="GO" id="GO:0015179">
    <property type="term" value="F:L-amino acid transmembrane transporter activity"/>
    <property type="evidence" value="ECO:0007669"/>
    <property type="project" value="TreeGrafter"/>
</dbReference>
<dbReference type="Proteomes" id="UP000184447">
    <property type="component" value="Unassembled WGS sequence"/>
</dbReference>
<protein>
    <submittedName>
        <fullName evidence="6">Basic amino acid/polyamine antiporter, APA family</fullName>
    </submittedName>
</protein>
<keyword evidence="2 5" id="KW-0812">Transmembrane</keyword>
<evidence type="ECO:0000256" key="2">
    <source>
        <dbReference type="ARBA" id="ARBA00022692"/>
    </source>
</evidence>
<dbReference type="Pfam" id="PF13520">
    <property type="entry name" value="AA_permease_2"/>
    <property type="match status" value="1"/>
</dbReference>
<dbReference type="InterPro" id="IPR050598">
    <property type="entry name" value="AminoAcid_Transporter"/>
</dbReference>
<feature type="transmembrane region" description="Helical" evidence="5">
    <location>
        <begin position="338"/>
        <end position="356"/>
    </location>
</feature>
<dbReference type="PIRSF" id="PIRSF006060">
    <property type="entry name" value="AA_transporter"/>
    <property type="match status" value="1"/>
</dbReference>
<feature type="transmembrane region" description="Helical" evidence="5">
    <location>
        <begin position="279"/>
        <end position="304"/>
    </location>
</feature>
<gene>
    <name evidence="6" type="ORF">SAMN02745207_03245</name>
</gene>
<proteinExistence type="predicted"/>
<dbReference type="GO" id="GO:0016020">
    <property type="term" value="C:membrane"/>
    <property type="evidence" value="ECO:0007669"/>
    <property type="project" value="UniProtKB-SubCell"/>
</dbReference>
<evidence type="ECO:0000256" key="3">
    <source>
        <dbReference type="ARBA" id="ARBA00022989"/>
    </source>
</evidence>
<feature type="transmembrane region" description="Helical" evidence="5">
    <location>
        <begin position="400"/>
        <end position="417"/>
    </location>
</feature>
<accession>A0A1M5X0C7</accession>
<feature type="transmembrane region" description="Helical" evidence="5">
    <location>
        <begin position="371"/>
        <end position="388"/>
    </location>
</feature>
<evidence type="ECO:0000256" key="5">
    <source>
        <dbReference type="SAM" id="Phobius"/>
    </source>
</evidence>
<dbReference type="PRINTS" id="PR00173">
    <property type="entry name" value="EDTRNSPORT"/>
</dbReference>
<evidence type="ECO:0000313" key="6">
    <source>
        <dbReference type="EMBL" id="SHH93241.1"/>
    </source>
</evidence>
<dbReference type="InterPro" id="IPR002293">
    <property type="entry name" value="AA/rel_permease1"/>
</dbReference>
<organism evidence="6 7">
    <name type="scientific">Clostridium grantii DSM 8605</name>
    <dbReference type="NCBI Taxonomy" id="1121316"/>
    <lineage>
        <taxon>Bacteria</taxon>
        <taxon>Bacillati</taxon>
        <taxon>Bacillota</taxon>
        <taxon>Clostridia</taxon>
        <taxon>Eubacteriales</taxon>
        <taxon>Clostridiaceae</taxon>
        <taxon>Clostridium</taxon>
    </lineage>
</organism>
<evidence type="ECO:0000256" key="4">
    <source>
        <dbReference type="ARBA" id="ARBA00023136"/>
    </source>
</evidence>
<reference evidence="6 7" key="1">
    <citation type="submission" date="2016-11" db="EMBL/GenBank/DDBJ databases">
        <authorList>
            <person name="Jaros S."/>
            <person name="Januszkiewicz K."/>
            <person name="Wedrychowicz H."/>
        </authorList>
    </citation>
    <scope>NUCLEOTIDE SEQUENCE [LARGE SCALE GENOMIC DNA]</scope>
    <source>
        <strain evidence="6 7">DSM 8605</strain>
    </source>
</reference>
<name>A0A1M5X0C7_9CLOT</name>
<dbReference type="AlphaFoldDB" id="A0A1M5X0C7"/>
<evidence type="ECO:0000256" key="1">
    <source>
        <dbReference type="ARBA" id="ARBA00004141"/>
    </source>
</evidence>
<dbReference type="Gene3D" id="1.20.1740.10">
    <property type="entry name" value="Amino acid/polyamine transporter I"/>
    <property type="match status" value="1"/>
</dbReference>
<feature type="transmembrane region" description="Helical" evidence="5">
    <location>
        <begin position="40"/>
        <end position="63"/>
    </location>
</feature>